<name>B1GZF2_ENDTX</name>
<keyword evidence="3" id="KW-1185">Reference proteome</keyword>
<dbReference type="AlphaFoldDB" id="B1GZF2"/>
<dbReference type="PROSITE" id="PS51257">
    <property type="entry name" value="PROKAR_LIPOPROTEIN"/>
    <property type="match status" value="1"/>
</dbReference>
<dbReference type="KEGG" id="rsd:TGRD_150"/>
<evidence type="ECO:0000313" key="3">
    <source>
        <dbReference type="Proteomes" id="UP000001691"/>
    </source>
</evidence>
<dbReference type="HOGENOM" id="CLU_2276240_0_0_0"/>
<feature type="coiled-coil region" evidence="1">
    <location>
        <begin position="67"/>
        <end position="97"/>
    </location>
</feature>
<evidence type="ECO:0000256" key="1">
    <source>
        <dbReference type="SAM" id="Coils"/>
    </source>
</evidence>
<sequence length="102" mass="11481">MFKFCFSLFVLVLVSGCNSKSMLKLAGAVESLNKDLVEANKVLAKSNVDLSNSVTRSTNAIRKLVDVQEKEAERKAKKEAEKKAKEEAKKNRSWYEKLVDLD</sequence>
<evidence type="ECO:0008006" key="4">
    <source>
        <dbReference type="Google" id="ProtNLM"/>
    </source>
</evidence>
<evidence type="ECO:0000313" key="2">
    <source>
        <dbReference type="EMBL" id="BAG13634.1"/>
    </source>
</evidence>
<accession>B1GZF2</accession>
<reference evidence="3" key="1">
    <citation type="journal article" date="2008" name="Proc. Natl. Acad. Sci. U.S.A.">
        <title>Complete genome of the uncultured termite group 1 bacteria in a single host protist cell.</title>
        <authorList>
            <person name="Hongoh Y."/>
            <person name="Sharma V.K."/>
            <person name="Prakash T."/>
            <person name="Noda S."/>
            <person name="Taylor T.D."/>
            <person name="Kudo T."/>
            <person name="Sakaki Y."/>
            <person name="Toyoda A."/>
            <person name="Hattori M."/>
            <person name="Ohkuma M."/>
        </authorList>
    </citation>
    <scope>NUCLEOTIDE SEQUENCE [LARGE SCALE GENOMIC DNA]</scope>
    <source>
        <strain evidence="3">Rs-D17 genomovar Ri2008</strain>
    </source>
</reference>
<protein>
    <recommendedName>
        <fullName evidence="4">Lipoprotein</fullName>
    </recommendedName>
</protein>
<dbReference type="Proteomes" id="UP000001691">
    <property type="component" value="Chromosome"/>
</dbReference>
<dbReference type="EMBL" id="AP009510">
    <property type="protein sequence ID" value="BAG13634.1"/>
    <property type="molecule type" value="Genomic_DNA"/>
</dbReference>
<proteinExistence type="predicted"/>
<gene>
    <name evidence="2" type="ordered locus">TGRD_150</name>
</gene>
<organism evidence="2 3">
    <name type="scientific">Endomicrobium trichonymphae</name>
    <dbReference type="NCBI Taxonomy" id="1408204"/>
    <lineage>
        <taxon>Bacteria</taxon>
        <taxon>Pseudomonadati</taxon>
        <taxon>Elusimicrobiota</taxon>
        <taxon>Endomicrobiia</taxon>
        <taxon>Endomicrobiales</taxon>
        <taxon>Endomicrobiaceae</taxon>
        <taxon>Candidatus Endomicrobiellum</taxon>
    </lineage>
</organism>
<keyword evidence="1" id="KW-0175">Coiled coil</keyword>